<dbReference type="AlphaFoldDB" id="A0A974GVH7"/>
<name>A0A974GVH7_SEDHY</name>
<dbReference type="InterPro" id="IPR006528">
    <property type="entry name" value="Phage_head_morphogenesis_dom"/>
</dbReference>
<proteinExistence type="predicted"/>
<dbReference type="EMBL" id="JACBNQ010000002">
    <property type="protein sequence ID" value="NYB73402.1"/>
    <property type="molecule type" value="Genomic_DNA"/>
</dbReference>
<dbReference type="Pfam" id="PF04233">
    <property type="entry name" value="Phage_Mu_F"/>
    <property type="match status" value="1"/>
</dbReference>
<sequence>MSNNKNYWQVRIQDKIYNEHVQALKRRLTKVYRQAEQDINSQLTDLYLDILASGEKVIPNMLYQQNRYKKLQDLINKQIIKLGKIEEKEIANNLLSTYKQVHKETMEHFGADVIWSLLDEHTAKQIVYANFKGANFSNRIWDNKSKLRAQLEKSVIDSVIVGNSKDEAVKDIRRCMGAGFNDADRIVRTEVQRALNDGQRQAYKDRGYTQVRWLTGDDDRLCDECSAMDGKLFDINEAPGVAHPRCRCTFIPVLDESLFK</sequence>
<evidence type="ECO:0000259" key="1">
    <source>
        <dbReference type="Pfam" id="PF04233"/>
    </source>
</evidence>
<dbReference type="NCBIfam" id="TIGR01641">
    <property type="entry name" value="phageSPP1_gp7"/>
    <property type="match status" value="1"/>
</dbReference>
<evidence type="ECO:0000313" key="3">
    <source>
        <dbReference type="Proteomes" id="UP000611629"/>
    </source>
</evidence>
<accession>A0A974GVH7</accession>
<protein>
    <submittedName>
        <fullName evidence="2">Minor capsid protein</fullName>
    </submittedName>
</protein>
<gene>
    <name evidence="2" type="ORF">HZF24_04530</name>
</gene>
<dbReference type="RefSeq" id="WP_179237081.1">
    <property type="nucleotide sequence ID" value="NZ_JACBNQ010000002.1"/>
</dbReference>
<feature type="domain" description="Phage head morphogenesis" evidence="1">
    <location>
        <begin position="150"/>
        <end position="251"/>
    </location>
</feature>
<comment type="caution">
    <text evidence="2">The sequence shown here is derived from an EMBL/GenBank/DDBJ whole genome shotgun (WGS) entry which is preliminary data.</text>
</comment>
<organism evidence="2 3">
    <name type="scientific">Sedimentibacter hydroxybenzoicus DSM 7310</name>
    <dbReference type="NCBI Taxonomy" id="1123245"/>
    <lineage>
        <taxon>Bacteria</taxon>
        <taxon>Bacillati</taxon>
        <taxon>Bacillota</taxon>
        <taxon>Tissierellia</taxon>
        <taxon>Sedimentibacter</taxon>
    </lineage>
</organism>
<keyword evidence="3" id="KW-1185">Reference proteome</keyword>
<evidence type="ECO:0000313" key="2">
    <source>
        <dbReference type="EMBL" id="NYB73402.1"/>
    </source>
</evidence>
<reference evidence="2" key="1">
    <citation type="submission" date="2020-07" db="EMBL/GenBank/DDBJ databases">
        <title>Genomic analysis of a strain of Sedimentibacter Hydroxybenzoicus DSM7310.</title>
        <authorList>
            <person name="Ma S."/>
        </authorList>
    </citation>
    <scope>NUCLEOTIDE SEQUENCE</scope>
    <source>
        <strain evidence="2">DSM 7310</strain>
    </source>
</reference>
<dbReference type="Proteomes" id="UP000611629">
    <property type="component" value="Unassembled WGS sequence"/>
</dbReference>